<dbReference type="Pfam" id="PF00903">
    <property type="entry name" value="Glyoxalase"/>
    <property type="match status" value="2"/>
</dbReference>
<dbReference type="CDD" id="cd07247">
    <property type="entry name" value="SgaA_N_like"/>
    <property type="match status" value="2"/>
</dbReference>
<dbReference type="InterPro" id="IPR004360">
    <property type="entry name" value="Glyas_Fos-R_dOase_dom"/>
</dbReference>
<name>A0A2P7QRC9_9SPHN</name>
<dbReference type="RefSeq" id="WP_106512673.1">
    <property type="nucleotide sequence ID" value="NZ_PXYI01000003.1"/>
</dbReference>
<dbReference type="PANTHER" id="PTHR33993">
    <property type="entry name" value="GLYOXALASE-RELATED"/>
    <property type="match status" value="1"/>
</dbReference>
<dbReference type="OrthoDB" id="9793039at2"/>
<reference evidence="2 3" key="1">
    <citation type="submission" date="2018-03" db="EMBL/GenBank/DDBJ databases">
        <title>The draft genome of Sphingosinicella sp. GL-C-18.</title>
        <authorList>
            <person name="Liu L."/>
            <person name="Li L."/>
            <person name="Liang L."/>
            <person name="Zhang X."/>
            <person name="Wang T."/>
        </authorList>
    </citation>
    <scope>NUCLEOTIDE SEQUENCE [LARGE SCALE GENOMIC DNA]</scope>
    <source>
        <strain evidence="2 3">GL-C-18</strain>
    </source>
</reference>
<evidence type="ECO:0000313" key="3">
    <source>
        <dbReference type="Proteomes" id="UP000241167"/>
    </source>
</evidence>
<proteinExistence type="predicted"/>
<sequence>MQSNPSGFFWYELLTRDAAGAKAFYGAVVGWETEDLGGPHSGYSLLKTDGIGVAGLMGLSGEGCEAGGEPGWVGYVEVSNADSAAASIEAGGGRVLRAPDDIPEVGRFAAVADPQGAKFMILAPLPRDDVPPPKPRMTPGHTGWHELYAEDGDAIFPFYAEQFGWTEDSVLNMGPMGNYRLFRTSGDEAVGGIMTRQPHIPRPVWNFYFVVDGIDAAAARIGEHGGTVTMGPMPVPDGSFIVMATDPEGVSFALVSTTK</sequence>
<organism evidence="2 3">
    <name type="scientific">Allosphingosinicella deserti</name>
    <dbReference type="NCBI Taxonomy" id="2116704"/>
    <lineage>
        <taxon>Bacteria</taxon>
        <taxon>Pseudomonadati</taxon>
        <taxon>Pseudomonadota</taxon>
        <taxon>Alphaproteobacteria</taxon>
        <taxon>Sphingomonadales</taxon>
        <taxon>Sphingomonadaceae</taxon>
        <taxon>Allosphingosinicella</taxon>
    </lineage>
</organism>
<dbReference type="Proteomes" id="UP000241167">
    <property type="component" value="Unassembled WGS sequence"/>
</dbReference>
<feature type="domain" description="VOC" evidence="1">
    <location>
        <begin position="7"/>
        <end position="124"/>
    </location>
</feature>
<dbReference type="EMBL" id="PXYI01000003">
    <property type="protein sequence ID" value="PSJ40521.1"/>
    <property type="molecule type" value="Genomic_DNA"/>
</dbReference>
<keyword evidence="3" id="KW-1185">Reference proteome</keyword>
<dbReference type="AlphaFoldDB" id="A0A2P7QRC9"/>
<evidence type="ECO:0000259" key="1">
    <source>
        <dbReference type="PROSITE" id="PS51819"/>
    </source>
</evidence>
<protein>
    <submittedName>
        <fullName evidence="2">Glyoxalase</fullName>
    </submittedName>
</protein>
<dbReference type="Gene3D" id="3.10.180.10">
    <property type="entry name" value="2,3-Dihydroxybiphenyl 1,2-Dioxygenase, domain 1"/>
    <property type="match status" value="2"/>
</dbReference>
<feature type="domain" description="VOC" evidence="1">
    <location>
        <begin position="138"/>
        <end position="257"/>
    </location>
</feature>
<dbReference type="InterPro" id="IPR052164">
    <property type="entry name" value="Anthracycline_SecMetBiosynth"/>
</dbReference>
<dbReference type="PANTHER" id="PTHR33993:SF14">
    <property type="entry name" value="GB|AAF24581.1"/>
    <property type="match status" value="1"/>
</dbReference>
<gene>
    <name evidence="2" type="ORF">C7I55_09315</name>
</gene>
<dbReference type="InterPro" id="IPR037523">
    <property type="entry name" value="VOC_core"/>
</dbReference>
<accession>A0A2P7QRC9</accession>
<dbReference type="PROSITE" id="PS51819">
    <property type="entry name" value="VOC"/>
    <property type="match status" value="2"/>
</dbReference>
<comment type="caution">
    <text evidence="2">The sequence shown here is derived from an EMBL/GenBank/DDBJ whole genome shotgun (WGS) entry which is preliminary data.</text>
</comment>
<dbReference type="SUPFAM" id="SSF54593">
    <property type="entry name" value="Glyoxalase/Bleomycin resistance protein/Dihydroxybiphenyl dioxygenase"/>
    <property type="match status" value="2"/>
</dbReference>
<dbReference type="InterPro" id="IPR029068">
    <property type="entry name" value="Glyas_Bleomycin-R_OHBP_Dase"/>
</dbReference>
<evidence type="ECO:0000313" key="2">
    <source>
        <dbReference type="EMBL" id="PSJ40521.1"/>
    </source>
</evidence>